<evidence type="ECO:0000313" key="1">
    <source>
        <dbReference type="EMBL" id="JAH14729.1"/>
    </source>
</evidence>
<reference evidence="1" key="2">
    <citation type="journal article" date="2015" name="Fish Shellfish Immunol.">
        <title>Early steps in the European eel (Anguilla anguilla)-Vibrio vulnificus interaction in the gills: Role of the RtxA13 toxin.</title>
        <authorList>
            <person name="Callol A."/>
            <person name="Pajuelo D."/>
            <person name="Ebbesson L."/>
            <person name="Teles M."/>
            <person name="MacKenzie S."/>
            <person name="Amaro C."/>
        </authorList>
    </citation>
    <scope>NUCLEOTIDE SEQUENCE</scope>
</reference>
<sequence length="48" mass="5689">MIQNYLISWTTFKYTTFRENLVHPVYSTSVLISRQVSLFRHGLSPKLD</sequence>
<accession>A0A0E9QD80</accession>
<proteinExistence type="predicted"/>
<dbReference type="AlphaFoldDB" id="A0A0E9QD80"/>
<reference evidence="1" key="1">
    <citation type="submission" date="2014-11" db="EMBL/GenBank/DDBJ databases">
        <authorList>
            <person name="Amaro Gonzalez C."/>
        </authorList>
    </citation>
    <scope>NUCLEOTIDE SEQUENCE</scope>
</reference>
<organism evidence="1">
    <name type="scientific">Anguilla anguilla</name>
    <name type="common">European freshwater eel</name>
    <name type="synonym">Muraena anguilla</name>
    <dbReference type="NCBI Taxonomy" id="7936"/>
    <lineage>
        <taxon>Eukaryota</taxon>
        <taxon>Metazoa</taxon>
        <taxon>Chordata</taxon>
        <taxon>Craniata</taxon>
        <taxon>Vertebrata</taxon>
        <taxon>Euteleostomi</taxon>
        <taxon>Actinopterygii</taxon>
        <taxon>Neopterygii</taxon>
        <taxon>Teleostei</taxon>
        <taxon>Anguilliformes</taxon>
        <taxon>Anguillidae</taxon>
        <taxon>Anguilla</taxon>
    </lineage>
</organism>
<protein>
    <submittedName>
        <fullName evidence="1">Uncharacterized protein</fullName>
    </submittedName>
</protein>
<name>A0A0E9QD80_ANGAN</name>
<dbReference type="EMBL" id="GBXM01093848">
    <property type="protein sequence ID" value="JAH14729.1"/>
    <property type="molecule type" value="Transcribed_RNA"/>
</dbReference>